<sequence length="178" mass="18880">MRGTWWLLKNLETPETLDPQRRRYSSCPCCGCEGVCCTSRLPAWDKDSERHLLGVSGDGTQWRECGQLPQVKGILAQLLVSQAGPDLRAFPPMAQTSELHVGDAQGQPFSLPHHVPATAQGSCSLEGGSSPPHLGALPGPGFPWLFLQPLAWTVGCTAQGAVGLGGARSACSHPHHGV</sequence>
<dbReference type="EMBL" id="CM001260">
    <property type="protein sequence ID" value="EHH28860.1"/>
    <property type="molecule type" value="Genomic_DNA"/>
</dbReference>
<organism evidence="1">
    <name type="scientific">Macaca mulatta</name>
    <name type="common">Rhesus macaque</name>
    <dbReference type="NCBI Taxonomy" id="9544"/>
    <lineage>
        <taxon>Eukaryota</taxon>
        <taxon>Metazoa</taxon>
        <taxon>Chordata</taxon>
        <taxon>Craniata</taxon>
        <taxon>Vertebrata</taxon>
        <taxon>Euteleostomi</taxon>
        <taxon>Mammalia</taxon>
        <taxon>Eutheria</taxon>
        <taxon>Euarchontoglires</taxon>
        <taxon>Primates</taxon>
        <taxon>Haplorrhini</taxon>
        <taxon>Catarrhini</taxon>
        <taxon>Cercopithecidae</taxon>
        <taxon>Cercopithecinae</taxon>
        <taxon>Macaca</taxon>
    </lineage>
</organism>
<reference evidence="1" key="1">
    <citation type="journal article" date="2011" name="Nat. Biotechnol.">
        <title>Genome sequencing and comparison of two nonhuman primate animal models, the cynomolgus and Chinese rhesus macaques.</title>
        <authorList>
            <person name="Yan G."/>
            <person name="Zhang G."/>
            <person name="Fang X."/>
            <person name="Zhang Y."/>
            <person name="Li C."/>
            <person name="Ling F."/>
            <person name="Cooper D.N."/>
            <person name="Li Q."/>
            <person name="Li Y."/>
            <person name="van Gool A.J."/>
            <person name="Du H."/>
            <person name="Chen J."/>
            <person name="Chen R."/>
            <person name="Zhang P."/>
            <person name="Huang Z."/>
            <person name="Thompson J.R."/>
            <person name="Meng Y."/>
            <person name="Bai Y."/>
            <person name="Wang J."/>
            <person name="Zhuo M."/>
            <person name="Wang T."/>
            <person name="Huang Y."/>
            <person name="Wei L."/>
            <person name="Li J."/>
            <person name="Wang Z."/>
            <person name="Hu H."/>
            <person name="Yang P."/>
            <person name="Le L."/>
            <person name="Stenson P.D."/>
            <person name="Li B."/>
            <person name="Liu X."/>
            <person name="Ball E.V."/>
            <person name="An N."/>
            <person name="Huang Q."/>
            <person name="Zhang Y."/>
            <person name="Fan W."/>
            <person name="Zhang X."/>
            <person name="Li Y."/>
            <person name="Wang W."/>
            <person name="Katze M.G."/>
            <person name="Su B."/>
            <person name="Nielsen R."/>
            <person name="Yang H."/>
            <person name="Wang J."/>
            <person name="Wang X."/>
            <person name="Wang J."/>
        </authorList>
    </citation>
    <scope>NUCLEOTIDE SEQUENCE [LARGE SCALE GENOMIC DNA]</scope>
    <source>
        <strain evidence="1">CR-5</strain>
    </source>
</reference>
<accession>G7N0D4</accession>
<proteinExistence type="predicted"/>
<gene>
    <name evidence="1" type="ORF">EGK_19391</name>
</gene>
<dbReference type="Proteomes" id="UP000013456">
    <property type="component" value="Chromosome 8"/>
</dbReference>
<evidence type="ECO:0000313" key="1">
    <source>
        <dbReference type="EMBL" id="EHH28860.1"/>
    </source>
</evidence>
<dbReference type="AlphaFoldDB" id="G7N0D4"/>
<name>G7N0D4_MACMU</name>
<protein>
    <submittedName>
        <fullName evidence="1">Uncharacterized protein</fullName>
    </submittedName>
</protein>